<dbReference type="AlphaFoldDB" id="A0A518CZF0"/>
<dbReference type="RefSeq" id="WP_145186462.1">
    <property type="nucleotide sequence ID" value="NZ_CP036290.1"/>
</dbReference>
<dbReference type="Pfam" id="PF02954">
    <property type="entry name" value="HTH_8"/>
    <property type="match status" value="1"/>
</dbReference>
<protein>
    <submittedName>
        <fullName evidence="7">Transcriptional regulatory protein ZraR</fullName>
    </submittedName>
</protein>
<dbReference type="Gene3D" id="1.10.8.60">
    <property type="match status" value="1"/>
</dbReference>
<reference evidence="7 8" key="1">
    <citation type="submission" date="2019-02" db="EMBL/GenBank/DDBJ databases">
        <title>Deep-cultivation of Planctomycetes and their phenomic and genomic characterization uncovers novel biology.</title>
        <authorList>
            <person name="Wiegand S."/>
            <person name="Jogler M."/>
            <person name="Boedeker C."/>
            <person name="Pinto D."/>
            <person name="Vollmers J."/>
            <person name="Rivas-Marin E."/>
            <person name="Kohn T."/>
            <person name="Peeters S.H."/>
            <person name="Heuer A."/>
            <person name="Rast P."/>
            <person name="Oberbeckmann S."/>
            <person name="Bunk B."/>
            <person name="Jeske O."/>
            <person name="Meyerdierks A."/>
            <person name="Storesund J.E."/>
            <person name="Kallscheuer N."/>
            <person name="Luecker S."/>
            <person name="Lage O.M."/>
            <person name="Pohl T."/>
            <person name="Merkel B.J."/>
            <person name="Hornburger P."/>
            <person name="Mueller R.-W."/>
            <person name="Bruemmer F."/>
            <person name="Labrenz M."/>
            <person name="Spormann A.M."/>
            <person name="Op den Camp H."/>
            <person name="Overmann J."/>
            <person name="Amann R."/>
            <person name="Jetten M.S.M."/>
            <person name="Mascher T."/>
            <person name="Medema M.H."/>
            <person name="Devos D.P."/>
            <person name="Kaster A.-K."/>
            <person name="Ovreas L."/>
            <person name="Rohde M."/>
            <person name="Galperin M.Y."/>
            <person name="Jogler C."/>
        </authorList>
    </citation>
    <scope>NUCLEOTIDE SEQUENCE [LARGE SCALE GENOMIC DNA]</scope>
    <source>
        <strain evidence="7 8">Pla163</strain>
    </source>
</reference>
<dbReference type="FunFam" id="3.40.50.300:FF:000006">
    <property type="entry name" value="DNA-binding transcriptional regulator NtrC"/>
    <property type="match status" value="1"/>
</dbReference>
<feature type="domain" description="Sigma-54 factor interaction" evidence="6">
    <location>
        <begin position="29"/>
        <end position="249"/>
    </location>
</feature>
<dbReference type="InterPro" id="IPR027417">
    <property type="entry name" value="P-loop_NTPase"/>
</dbReference>
<accession>A0A518CZF0</accession>
<dbReference type="InterPro" id="IPR009057">
    <property type="entry name" value="Homeodomain-like_sf"/>
</dbReference>
<dbReference type="EMBL" id="CP036290">
    <property type="protein sequence ID" value="QDU84609.1"/>
    <property type="molecule type" value="Genomic_DNA"/>
</dbReference>
<dbReference type="SMART" id="SM00382">
    <property type="entry name" value="AAA"/>
    <property type="match status" value="1"/>
</dbReference>
<dbReference type="OrthoDB" id="279675at2"/>
<dbReference type="Pfam" id="PF00158">
    <property type="entry name" value="Sigma54_activat"/>
    <property type="match status" value="1"/>
</dbReference>
<evidence type="ECO:0000256" key="1">
    <source>
        <dbReference type="ARBA" id="ARBA00022741"/>
    </source>
</evidence>
<dbReference type="Gene3D" id="1.10.10.60">
    <property type="entry name" value="Homeodomain-like"/>
    <property type="match status" value="1"/>
</dbReference>
<dbReference type="InterPro" id="IPR002078">
    <property type="entry name" value="Sigma_54_int"/>
</dbReference>
<keyword evidence="2" id="KW-0067">ATP-binding</keyword>
<keyword evidence="3" id="KW-0805">Transcription regulation</keyword>
<dbReference type="GO" id="GO:0006355">
    <property type="term" value="P:regulation of DNA-templated transcription"/>
    <property type="evidence" value="ECO:0007669"/>
    <property type="project" value="InterPro"/>
</dbReference>
<evidence type="ECO:0000256" key="5">
    <source>
        <dbReference type="SAM" id="MobiDB-lite"/>
    </source>
</evidence>
<organism evidence="7 8">
    <name type="scientific">Rohdeia mirabilis</name>
    <dbReference type="NCBI Taxonomy" id="2528008"/>
    <lineage>
        <taxon>Bacteria</taxon>
        <taxon>Pseudomonadati</taxon>
        <taxon>Planctomycetota</taxon>
        <taxon>Planctomycetia</taxon>
        <taxon>Planctomycetia incertae sedis</taxon>
        <taxon>Rohdeia</taxon>
    </lineage>
</organism>
<dbReference type="SUPFAM" id="SSF46689">
    <property type="entry name" value="Homeodomain-like"/>
    <property type="match status" value="1"/>
</dbReference>
<evidence type="ECO:0000313" key="7">
    <source>
        <dbReference type="EMBL" id="QDU84609.1"/>
    </source>
</evidence>
<dbReference type="InterPro" id="IPR002197">
    <property type="entry name" value="HTH_Fis"/>
</dbReference>
<keyword evidence="1" id="KW-0547">Nucleotide-binding</keyword>
<evidence type="ECO:0000256" key="2">
    <source>
        <dbReference type="ARBA" id="ARBA00022840"/>
    </source>
</evidence>
<dbReference type="PANTHER" id="PTHR32071:SF57">
    <property type="entry name" value="C4-DICARBOXYLATE TRANSPORT TRANSCRIPTIONAL REGULATORY PROTEIN DCTD"/>
    <property type="match status" value="1"/>
</dbReference>
<dbReference type="SUPFAM" id="SSF52540">
    <property type="entry name" value="P-loop containing nucleoside triphosphate hydrolases"/>
    <property type="match status" value="1"/>
</dbReference>
<sequence length="361" mass="38617">MSSAAPDRRDDGHSSAAVASSRTHSAQAEFQQQLERAAGSDATVLFTGESGSGKTRAAAALHGLGARRGGPFVGVHLGSLTPSLIESELFGHVRGAFTDAVRDRTGAFRRAQGGTLVLDDVDLLPLELQVKLLRTVQERVVEPVGSEAAEPIDVRLCATTNADLRQLVRSGRFREDLYFRLAVVVVHVPPLRARPDELPELVTGAVQRRAARAKVAPRTLTPAALERLAAHPWPGNVRELENALERVCALGPAGRPIEASEFDFLTEGLVGEERRIAREAIASGVSSADLEVAMIEEALEQQRGNVSAAARAVGLTRRALEYRLERAQKEEQDQVDRSAARRAARDEGGADASDSNPADGA</sequence>
<feature type="region of interest" description="Disordered" evidence="5">
    <location>
        <begin position="324"/>
        <end position="361"/>
    </location>
</feature>
<keyword evidence="4" id="KW-0804">Transcription</keyword>
<evidence type="ECO:0000256" key="3">
    <source>
        <dbReference type="ARBA" id="ARBA00023015"/>
    </source>
</evidence>
<dbReference type="Pfam" id="PF25601">
    <property type="entry name" value="AAA_lid_14"/>
    <property type="match status" value="1"/>
</dbReference>
<proteinExistence type="predicted"/>
<dbReference type="PROSITE" id="PS00688">
    <property type="entry name" value="SIGMA54_INTERACT_3"/>
    <property type="match status" value="1"/>
</dbReference>
<feature type="compositionally biased region" description="Basic and acidic residues" evidence="5">
    <location>
        <begin position="1"/>
        <end position="13"/>
    </location>
</feature>
<dbReference type="InterPro" id="IPR058031">
    <property type="entry name" value="AAA_lid_NorR"/>
</dbReference>
<dbReference type="InterPro" id="IPR003593">
    <property type="entry name" value="AAA+_ATPase"/>
</dbReference>
<evidence type="ECO:0000256" key="4">
    <source>
        <dbReference type="ARBA" id="ARBA00023163"/>
    </source>
</evidence>
<feature type="compositionally biased region" description="Basic and acidic residues" evidence="5">
    <location>
        <begin position="324"/>
        <end position="348"/>
    </location>
</feature>
<dbReference type="GO" id="GO:0043565">
    <property type="term" value="F:sequence-specific DNA binding"/>
    <property type="evidence" value="ECO:0007669"/>
    <property type="project" value="InterPro"/>
</dbReference>
<dbReference type="PRINTS" id="PR01590">
    <property type="entry name" value="HTHFIS"/>
</dbReference>
<name>A0A518CZF0_9BACT</name>
<dbReference type="CDD" id="cd00009">
    <property type="entry name" value="AAA"/>
    <property type="match status" value="1"/>
</dbReference>
<dbReference type="Proteomes" id="UP000319342">
    <property type="component" value="Chromosome"/>
</dbReference>
<dbReference type="PANTHER" id="PTHR32071">
    <property type="entry name" value="TRANSCRIPTIONAL REGULATORY PROTEIN"/>
    <property type="match status" value="1"/>
</dbReference>
<dbReference type="Gene3D" id="3.40.50.300">
    <property type="entry name" value="P-loop containing nucleotide triphosphate hydrolases"/>
    <property type="match status" value="1"/>
</dbReference>
<dbReference type="GO" id="GO:0005524">
    <property type="term" value="F:ATP binding"/>
    <property type="evidence" value="ECO:0007669"/>
    <property type="project" value="UniProtKB-KW"/>
</dbReference>
<gene>
    <name evidence="7" type="primary">zraR_3</name>
    <name evidence="7" type="ORF">Pla163_17200</name>
</gene>
<evidence type="ECO:0000259" key="6">
    <source>
        <dbReference type="PROSITE" id="PS50045"/>
    </source>
</evidence>
<keyword evidence="8" id="KW-1185">Reference proteome</keyword>
<dbReference type="PROSITE" id="PS50045">
    <property type="entry name" value="SIGMA54_INTERACT_4"/>
    <property type="match status" value="1"/>
</dbReference>
<dbReference type="InterPro" id="IPR025944">
    <property type="entry name" value="Sigma_54_int_dom_CS"/>
</dbReference>
<feature type="region of interest" description="Disordered" evidence="5">
    <location>
        <begin position="1"/>
        <end position="29"/>
    </location>
</feature>
<evidence type="ECO:0000313" key="8">
    <source>
        <dbReference type="Proteomes" id="UP000319342"/>
    </source>
</evidence>
<feature type="compositionally biased region" description="Polar residues" evidence="5">
    <location>
        <begin position="17"/>
        <end position="29"/>
    </location>
</feature>